<evidence type="ECO:0000313" key="2">
    <source>
        <dbReference type="Proteomes" id="UP001152798"/>
    </source>
</evidence>
<dbReference type="AlphaFoldDB" id="A0A9P0H970"/>
<reference evidence="1" key="1">
    <citation type="submission" date="2022-01" db="EMBL/GenBank/DDBJ databases">
        <authorList>
            <person name="King R."/>
        </authorList>
    </citation>
    <scope>NUCLEOTIDE SEQUENCE</scope>
</reference>
<evidence type="ECO:0000313" key="1">
    <source>
        <dbReference type="EMBL" id="CAH1397769.1"/>
    </source>
</evidence>
<dbReference type="EMBL" id="OV725080">
    <property type="protein sequence ID" value="CAH1397769.1"/>
    <property type="molecule type" value="Genomic_DNA"/>
</dbReference>
<gene>
    <name evidence="1" type="ORF">NEZAVI_LOCUS7546</name>
</gene>
<protein>
    <submittedName>
        <fullName evidence="1">Uncharacterized protein</fullName>
    </submittedName>
</protein>
<sequence>MSSFFSNLSSDLGQIKRGLASISLLSQSLHLV</sequence>
<dbReference type="Proteomes" id="UP001152798">
    <property type="component" value="Chromosome 4"/>
</dbReference>
<organism evidence="1 2">
    <name type="scientific">Nezara viridula</name>
    <name type="common">Southern green stink bug</name>
    <name type="synonym">Cimex viridulus</name>
    <dbReference type="NCBI Taxonomy" id="85310"/>
    <lineage>
        <taxon>Eukaryota</taxon>
        <taxon>Metazoa</taxon>
        <taxon>Ecdysozoa</taxon>
        <taxon>Arthropoda</taxon>
        <taxon>Hexapoda</taxon>
        <taxon>Insecta</taxon>
        <taxon>Pterygota</taxon>
        <taxon>Neoptera</taxon>
        <taxon>Paraneoptera</taxon>
        <taxon>Hemiptera</taxon>
        <taxon>Heteroptera</taxon>
        <taxon>Panheteroptera</taxon>
        <taxon>Pentatomomorpha</taxon>
        <taxon>Pentatomoidea</taxon>
        <taxon>Pentatomidae</taxon>
        <taxon>Pentatominae</taxon>
        <taxon>Nezara</taxon>
    </lineage>
</organism>
<keyword evidence="2" id="KW-1185">Reference proteome</keyword>
<accession>A0A9P0H970</accession>
<proteinExistence type="predicted"/>
<name>A0A9P0H970_NEZVI</name>